<name>A0A6P8YG38_THRPL</name>
<accession>A0A6P8YG38</accession>
<keyword evidence="3" id="KW-0235">DNA replication</keyword>
<evidence type="ECO:0000259" key="7">
    <source>
        <dbReference type="Pfam" id="PF08784"/>
    </source>
</evidence>
<dbReference type="OrthoDB" id="25571at2759"/>
<dbReference type="GO" id="GO:0000781">
    <property type="term" value="C:chromosome, telomeric region"/>
    <property type="evidence" value="ECO:0007669"/>
    <property type="project" value="TreeGrafter"/>
</dbReference>
<dbReference type="AlphaFoldDB" id="A0A6P8YG38"/>
<comment type="subcellular location">
    <subcellularLocation>
        <location evidence="1">Nucleus</location>
    </subcellularLocation>
</comment>
<evidence type="ECO:0000256" key="1">
    <source>
        <dbReference type="ARBA" id="ARBA00004123"/>
    </source>
</evidence>
<dbReference type="Gene3D" id="2.40.50.140">
    <property type="entry name" value="Nucleic acid-binding proteins"/>
    <property type="match status" value="1"/>
</dbReference>
<dbReference type="PIRSF" id="PIRSF036949">
    <property type="entry name" value="RPA32"/>
    <property type="match status" value="1"/>
</dbReference>
<dbReference type="RefSeq" id="XP_034235870.1">
    <property type="nucleotide sequence ID" value="XM_034379979.1"/>
</dbReference>
<dbReference type="InParanoid" id="A0A6P8YG38"/>
<protein>
    <submittedName>
        <fullName evidence="9">Replication protein A 32 kDa subunit</fullName>
    </submittedName>
</protein>
<feature type="region of interest" description="Disordered" evidence="6">
    <location>
        <begin position="1"/>
        <end position="33"/>
    </location>
</feature>
<evidence type="ECO:0000313" key="8">
    <source>
        <dbReference type="Proteomes" id="UP000515158"/>
    </source>
</evidence>
<dbReference type="InterPro" id="IPR014892">
    <property type="entry name" value="RPA_C"/>
</dbReference>
<dbReference type="GO" id="GO:0035861">
    <property type="term" value="C:site of double-strand break"/>
    <property type="evidence" value="ECO:0007669"/>
    <property type="project" value="TreeGrafter"/>
</dbReference>
<evidence type="ECO:0000256" key="4">
    <source>
        <dbReference type="ARBA" id="ARBA00023125"/>
    </source>
</evidence>
<dbReference type="GO" id="GO:0006260">
    <property type="term" value="P:DNA replication"/>
    <property type="evidence" value="ECO:0007669"/>
    <property type="project" value="UniProtKB-KW"/>
</dbReference>
<dbReference type="Gene3D" id="1.10.10.10">
    <property type="entry name" value="Winged helix-like DNA-binding domain superfamily/Winged helix DNA-binding domain"/>
    <property type="match status" value="1"/>
</dbReference>
<feature type="domain" description="Replication protein A C-terminal" evidence="7">
    <location>
        <begin position="154"/>
        <end position="259"/>
    </location>
</feature>
<keyword evidence="5" id="KW-0539">Nucleus</keyword>
<dbReference type="KEGG" id="tpal:117642127"/>
<feature type="compositionally biased region" description="Gly residues" evidence="6">
    <location>
        <begin position="1"/>
        <end position="21"/>
    </location>
</feature>
<sequence>MFNDTDGGGFFNGDNTFGGGSPQVSKKGDQKRAQNIMPVTARQVLSCPEDGLKIGNLDVYLVALVGIVRAVETTSVKITYTLEDNTGCIDGVHWIDGQDDNGQAAQPQVVENTYCRLSGTIRSQGDKRYIMAFNIQQIESFNEITTHFLEVALFSKKAALMANQGGVMDVDANMGNENGTGNNLSNSLMAPSVNHSTAVLGLPDLQDKVLKAIQQCVKVNGVHIDELVAQLKGSGSKMQITAAVESLCSEGHIYTTIDDFHFRTTDGM</sequence>
<dbReference type="GO" id="GO:0005662">
    <property type="term" value="C:DNA replication factor A complex"/>
    <property type="evidence" value="ECO:0007669"/>
    <property type="project" value="TreeGrafter"/>
</dbReference>
<reference evidence="9" key="1">
    <citation type="submission" date="2025-08" db="UniProtKB">
        <authorList>
            <consortium name="RefSeq"/>
        </authorList>
    </citation>
    <scope>IDENTIFICATION</scope>
    <source>
        <tissue evidence="9">Total insect</tissue>
    </source>
</reference>
<dbReference type="SUPFAM" id="SSF50249">
    <property type="entry name" value="Nucleic acid-binding proteins"/>
    <property type="match status" value="1"/>
</dbReference>
<keyword evidence="4" id="KW-0238">DNA-binding</keyword>
<dbReference type="GO" id="GO:0000724">
    <property type="term" value="P:double-strand break repair via homologous recombination"/>
    <property type="evidence" value="ECO:0007669"/>
    <property type="project" value="TreeGrafter"/>
</dbReference>
<evidence type="ECO:0000256" key="2">
    <source>
        <dbReference type="ARBA" id="ARBA00007815"/>
    </source>
</evidence>
<dbReference type="Proteomes" id="UP000515158">
    <property type="component" value="Unplaced"/>
</dbReference>
<dbReference type="Pfam" id="PF08784">
    <property type="entry name" value="RPA_C"/>
    <property type="match status" value="1"/>
</dbReference>
<dbReference type="InterPro" id="IPR036390">
    <property type="entry name" value="WH_DNA-bd_sf"/>
</dbReference>
<dbReference type="InterPro" id="IPR040260">
    <property type="entry name" value="RFA2-like"/>
</dbReference>
<dbReference type="SUPFAM" id="SSF46785">
    <property type="entry name" value="Winged helix' DNA-binding domain"/>
    <property type="match status" value="1"/>
</dbReference>
<dbReference type="InterPro" id="IPR014646">
    <property type="entry name" value="Rfa2/RPA32"/>
</dbReference>
<evidence type="ECO:0000256" key="6">
    <source>
        <dbReference type="SAM" id="MobiDB-lite"/>
    </source>
</evidence>
<dbReference type="InterPro" id="IPR012340">
    <property type="entry name" value="NA-bd_OB-fold"/>
</dbReference>
<dbReference type="FunFam" id="1.10.10.10:FF:000168">
    <property type="entry name" value="Replication protein A 32 kDa subunit"/>
    <property type="match status" value="1"/>
</dbReference>
<dbReference type="PANTHER" id="PTHR13989:SF16">
    <property type="entry name" value="REPLICATION PROTEIN A2"/>
    <property type="match status" value="1"/>
</dbReference>
<proteinExistence type="inferred from homology"/>
<organism evidence="9">
    <name type="scientific">Thrips palmi</name>
    <name type="common">Melon thrips</name>
    <dbReference type="NCBI Taxonomy" id="161013"/>
    <lineage>
        <taxon>Eukaryota</taxon>
        <taxon>Metazoa</taxon>
        <taxon>Ecdysozoa</taxon>
        <taxon>Arthropoda</taxon>
        <taxon>Hexapoda</taxon>
        <taxon>Insecta</taxon>
        <taxon>Pterygota</taxon>
        <taxon>Neoptera</taxon>
        <taxon>Paraneoptera</taxon>
        <taxon>Thysanoptera</taxon>
        <taxon>Terebrantia</taxon>
        <taxon>Thripoidea</taxon>
        <taxon>Thripidae</taxon>
        <taxon>Thrips</taxon>
    </lineage>
</organism>
<dbReference type="InterPro" id="IPR036388">
    <property type="entry name" value="WH-like_DNA-bd_sf"/>
</dbReference>
<dbReference type="GO" id="GO:0006289">
    <property type="term" value="P:nucleotide-excision repair"/>
    <property type="evidence" value="ECO:0007669"/>
    <property type="project" value="TreeGrafter"/>
</dbReference>
<dbReference type="PANTHER" id="PTHR13989">
    <property type="entry name" value="REPLICATION PROTEIN A-RELATED"/>
    <property type="match status" value="1"/>
</dbReference>
<comment type="similarity">
    <text evidence="2">Belongs to the replication factor A protein 2 family.</text>
</comment>
<dbReference type="CDD" id="cd04478">
    <property type="entry name" value="RPA2_DBD_D"/>
    <property type="match status" value="1"/>
</dbReference>
<keyword evidence="8" id="KW-1185">Reference proteome</keyword>
<dbReference type="GeneID" id="117642127"/>
<evidence type="ECO:0000256" key="3">
    <source>
        <dbReference type="ARBA" id="ARBA00022705"/>
    </source>
</evidence>
<dbReference type="CTD" id="6118"/>
<evidence type="ECO:0000256" key="5">
    <source>
        <dbReference type="ARBA" id="ARBA00023242"/>
    </source>
</evidence>
<gene>
    <name evidence="9" type="primary">LOC117642127</name>
</gene>
<evidence type="ECO:0000313" key="9">
    <source>
        <dbReference type="RefSeq" id="XP_034235870.1"/>
    </source>
</evidence>
<dbReference type="GO" id="GO:0003697">
    <property type="term" value="F:single-stranded DNA binding"/>
    <property type="evidence" value="ECO:0007669"/>
    <property type="project" value="TreeGrafter"/>
</dbReference>
<dbReference type="FunCoup" id="A0A6P8YG38">
    <property type="interactions" value="1215"/>
</dbReference>